<organism evidence="1">
    <name type="scientific">bioreactor metagenome</name>
    <dbReference type="NCBI Taxonomy" id="1076179"/>
    <lineage>
        <taxon>unclassified sequences</taxon>
        <taxon>metagenomes</taxon>
        <taxon>ecological metagenomes</taxon>
    </lineage>
</organism>
<accession>A0A645GX94</accession>
<proteinExistence type="predicted"/>
<comment type="caution">
    <text evidence="1">The sequence shown here is derived from an EMBL/GenBank/DDBJ whole genome shotgun (WGS) entry which is preliminary data.</text>
</comment>
<dbReference type="EMBL" id="VSSQ01082825">
    <property type="protein sequence ID" value="MPN31337.1"/>
    <property type="molecule type" value="Genomic_DNA"/>
</dbReference>
<evidence type="ECO:0008006" key="2">
    <source>
        <dbReference type="Google" id="ProtNLM"/>
    </source>
</evidence>
<reference evidence="1" key="1">
    <citation type="submission" date="2019-08" db="EMBL/GenBank/DDBJ databases">
        <authorList>
            <person name="Kucharzyk K."/>
            <person name="Murdoch R.W."/>
            <person name="Higgins S."/>
            <person name="Loffler F."/>
        </authorList>
    </citation>
    <scope>NUCLEOTIDE SEQUENCE</scope>
</reference>
<sequence length="118" mass="13515">MIGSHPHVPQKAVAYSDSTGKVKRITVYSLGNAISNMSAKNTRVGIMLEVNLIKEHFTGSIWFGEPVVHYIWTSRPTATGGYYTILPMKQYLENPQQYHIKGEKQLIKNYYNYFKSNQ</sequence>
<name>A0A645GX94_9ZZZZ</name>
<protein>
    <recommendedName>
        <fullName evidence="2">Capsule synthesis protein CapA domain-containing protein</fullName>
    </recommendedName>
</protein>
<evidence type="ECO:0000313" key="1">
    <source>
        <dbReference type="EMBL" id="MPN31337.1"/>
    </source>
</evidence>
<dbReference type="AlphaFoldDB" id="A0A645GX94"/>
<gene>
    <name evidence="1" type="ORF">SDC9_178811</name>
</gene>